<evidence type="ECO:0000256" key="5">
    <source>
        <dbReference type="ARBA" id="ARBA00022801"/>
    </source>
</evidence>
<dbReference type="Proteomes" id="UP000191055">
    <property type="component" value="Unassembled WGS sequence"/>
</dbReference>
<feature type="binding site" evidence="8">
    <location>
        <position position="57"/>
    </location>
    <ligand>
        <name>Zn(2+)</name>
        <dbReference type="ChEBI" id="CHEBI:29105"/>
        <note>catalytic</note>
    </ligand>
</feature>
<dbReference type="PANTHER" id="PTHR11079:SF202">
    <property type="entry name" value="TRNA-SPECIFIC ADENOSINE DEAMINASE"/>
    <property type="match status" value="1"/>
</dbReference>
<evidence type="ECO:0000256" key="2">
    <source>
        <dbReference type="ARBA" id="ARBA00011738"/>
    </source>
</evidence>
<dbReference type="PANTHER" id="PTHR11079">
    <property type="entry name" value="CYTOSINE DEAMINASE FAMILY MEMBER"/>
    <property type="match status" value="1"/>
</dbReference>
<comment type="subunit">
    <text evidence="2 8">Homodimer.</text>
</comment>
<evidence type="ECO:0000256" key="8">
    <source>
        <dbReference type="HAMAP-Rule" id="MF_00972"/>
    </source>
</evidence>
<evidence type="ECO:0000256" key="1">
    <source>
        <dbReference type="ARBA" id="ARBA00010669"/>
    </source>
</evidence>
<name>A0A1T5HQV1_9BACT</name>
<dbReference type="InterPro" id="IPR016192">
    <property type="entry name" value="APOBEC/CMP_deaminase_Zn-bd"/>
</dbReference>
<dbReference type="STRING" id="889453.SAMN03080601_02641"/>
<keyword evidence="6 8" id="KW-0862">Zinc</keyword>
<keyword evidence="5 8" id="KW-0378">Hydrolase</keyword>
<feature type="active site" description="Proton donor" evidence="8">
    <location>
        <position position="59"/>
    </location>
</feature>
<dbReference type="OrthoDB" id="9802676at2"/>
<evidence type="ECO:0000256" key="6">
    <source>
        <dbReference type="ARBA" id="ARBA00022833"/>
    </source>
</evidence>
<comment type="similarity">
    <text evidence="1">Belongs to the cytidine and deoxycytidylate deaminase family. ADAT2 subfamily.</text>
</comment>
<dbReference type="GO" id="GO:0052717">
    <property type="term" value="F:tRNA-specific adenosine-34 deaminase activity"/>
    <property type="evidence" value="ECO:0007669"/>
    <property type="project" value="UniProtKB-UniRule"/>
</dbReference>
<accession>A0A1T5HQV1</accession>
<dbReference type="Gene3D" id="3.40.140.10">
    <property type="entry name" value="Cytidine Deaminase, domain 2"/>
    <property type="match status" value="1"/>
</dbReference>
<dbReference type="EC" id="3.5.4.33" evidence="8"/>
<dbReference type="GO" id="GO:0008270">
    <property type="term" value="F:zinc ion binding"/>
    <property type="evidence" value="ECO:0007669"/>
    <property type="project" value="UniProtKB-UniRule"/>
</dbReference>
<dbReference type="InterPro" id="IPR016193">
    <property type="entry name" value="Cytidine_deaminase-like"/>
</dbReference>
<dbReference type="CDD" id="cd01285">
    <property type="entry name" value="nucleoside_deaminase"/>
    <property type="match status" value="1"/>
</dbReference>
<comment type="cofactor">
    <cofactor evidence="8">
        <name>Zn(2+)</name>
        <dbReference type="ChEBI" id="CHEBI:29105"/>
    </cofactor>
    <text evidence="8">Binds 1 zinc ion per subunit.</text>
</comment>
<comment type="catalytic activity">
    <reaction evidence="7 8">
        <text>adenosine(34) in tRNA + H2O + H(+) = inosine(34) in tRNA + NH4(+)</text>
        <dbReference type="Rhea" id="RHEA:43168"/>
        <dbReference type="Rhea" id="RHEA-COMP:10373"/>
        <dbReference type="Rhea" id="RHEA-COMP:10374"/>
        <dbReference type="ChEBI" id="CHEBI:15377"/>
        <dbReference type="ChEBI" id="CHEBI:15378"/>
        <dbReference type="ChEBI" id="CHEBI:28938"/>
        <dbReference type="ChEBI" id="CHEBI:74411"/>
        <dbReference type="ChEBI" id="CHEBI:82852"/>
        <dbReference type="EC" id="3.5.4.33"/>
    </reaction>
</comment>
<organism evidence="10 11">
    <name type="scientific">Alkalitalea saponilacus</name>
    <dbReference type="NCBI Taxonomy" id="889453"/>
    <lineage>
        <taxon>Bacteria</taxon>
        <taxon>Pseudomonadati</taxon>
        <taxon>Bacteroidota</taxon>
        <taxon>Bacteroidia</taxon>
        <taxon>Marinilabiliales</taxon>
        <taxon>Marinilabiliaceae</taxon>
        <taxon>Alkalitalea</taxon>
    </lineage>
</organism>
<keyword evidence="4 8" id="KW-0479">Metal-binding</keyword>
<keyword evidence="11" id="KW-1185">Reference proteome</keyword>
<dbReference type="RefSeq" id="WP_079558342.1">
    <property type="nucleotide sequence ID" value="NZ_CP021904.1"/>
</dbReference>
<sequence>MDKIDFTDKYFMQQAYKEAREAFNKDEVPVGAVIVSKGQIVARAHNLTETLNDVTAHAEMLAITSAAETLGGKYLNNCTLYVTLEPCAMCAGALSWAQISRIVYAAPDEKRGFSRLTPSPIHPKTEVVSGIMAEECSMLVKEFFGKKR</sequence>
<feature type="domain" description="CMP/dCMP-type deaminase" evidence="9">
    <location>
        <begin position="6"/>
        <end position="116"/>
    </location>
</feature>
<evidence type="ECO:0000256" key="4">
    <source>
        <dbReference type="ARBA" id="ARBA00022723"/>
    </source>
</evidence>
<feature type="binding site" evidence="8">
    <location>
        <position position="87"/>
    </location>
    <ligand>
        <name>Zn(2+)</name>
        <dbReference type="ChEBI" id="CHEBI:29105"/>
        <note>catalytic</note>
    </ligand>
</feature>
<dbReference type="KEGG" id="asx:CDL62_04295"/>
<evidence type="ECO:0000256" key="3">
    <source>
        <dbReference type="ARBA" id="ARBA00022694"/>
    </source>
</evidence>
<reference evidence="10 11" key="1">
    <citation type="submission" date="2017-02" db="EMBL/GenBank/DDBJ databases">
        <authorList>
            <person name="Peterson S.W."/>
        </authorList>
    </citation>
    <scope>NUCLEOTIDE SEQUENCE [LARGE SCALE GENOMIC DNA]</scope>
    <source>
        <strain evidence="10 11">DSM 24412</strain>
    </source>
</reference>
<dbReference type="SUPFAM" id="SSF53927">
    <property type="entry name" value="Cytidine deaminase-like"/>
    <property type="match status" value="1"/>
</dbReference>
<comment type="function">
    <text evidence="8">Catalyzes the deamination of adenosine to inosine at the wobble position 34 of tRNA(Arg2).</text>
</comment>
<dbReference type="PROSITE" id="PS00903">
    <property type="entry name" value="CYT_DCMP_DEAMINASES_1"/>
    <property type="match status" value="1"/>
</dbReference>
<feature type="binding site" evidence="8">
    <location>
        <position position="90"/>
    </location>
    <ligand>
        <name>Zn(2+)</name>
        <dbReference type="ChEBI" id="CHEBI:29105"/>
        <note>catalytic</note>
    </ligand>
</feature>
<protein>
    <recommendedName>
        <fullName evidence="8">tRNA-specific adenosine deaminase</fullName>
        <ecNumber evidence="8">3.5.4.33</ecNumber>
    </recommendedName>
</protein>
<keyword evidence="3 8" id="KW-0819">tRNA processing</keyword>
<dbReference type="InterPro" id="IPR028883">
    <property type="entry name" value="tRNA_aden_deaminase"/>
</dbReference>
<dbReference type="Pfam" id="PF00383">
    <property type="entry name" value="dCMP_cyt_deam_1"/>
    <property type="match status" value="1"/>
</dbReference>
<dbReference type="EMBL" id="FUYV01000016">
    <property type="protein sequence ID" value="SKC23022.1"/>
    <property type="molecule type" value="Genomic_DNA"/>
</dbReference>
<dbReference type="AlphaFoldDB" id="A0A1T5HQV1"/>
<evidence type="ECO:0000256" key="7">
    <source>
        <dbReference type="ARBA" id="ARBA00048045"/>
    </source>
</evidence>
<dbReference type="PROSITE" id="PS51747">
    <property type="entry name" value="CYT_DCMP_DEAMINASES_2"/>
    <property type="match status" value="1"/>
</dbReference>
<evidence type="ECO:0000259" key="9">
    <source>
        <dbReference type="PROSITE" id="PS51747"/>
    </source>
</evidence>
<gene>
    <name evidence="8" type="primary">tadA</name>
    <name evidence="10" type="ORF">SAMN03080601_02641</name>
</gene>
<dbReference type="InterPro" id="IPR002125">
    <property type="entry name" value="CMP_dCMP_dom"/>
</dbReference>
<evidence type="ECO:0000313" key="10">
    <source>
        <dbReference type="EMBL" id="SKC23022.1"/>
    </source>
</evidence>
<evidence type="ECO:0000313" key="11">
    <source>
        <dbReference type="Proteomes" id="UP000191055"/>
    </source>
</evidence>
<proteinExistence type="inferred from homology"/>
<dbReference type="HAMAP" id="MF_00972">
    <property type="entry name" value="tRNA_aden_deaminase"/>
    <property type="match status" value="1"/>
</dbReference>
<dbReference type="GO" id="GO:0002100">
    <property type="term" value="P:tRNA wobble adenosine to inosine editing"/>
    <property type="evidence" value="ECO:0007669"/>
    <property type="project" value="UniProtKB-UniRule"/>
</dbReference>